<sequence length="114" mass="11993">MLEWNTYRQQLKVRIGEIAKLSPDTIKGHQALTAAGQNTNLLGPKTRELISLAVAVTVRCDGCIAVHAEAAARHGAAREEIAEALGVATAVNAGAALVYSTRVLDAYEQVTAAP</sequence>
<dbReference type="Proteomes" id="UP000051913">
    <property type="component" value="Unassembled WGS sequence"/>
</dbReference>
<dbReference type="InterPro" id="IPR004675">
    <property type="entry name" value="AhpD_core"/>
</dbReference>
<dbReference type="AlphaFoldDB" id="A0A0R3L645"/>
<accession>A0A0R3L645</accession>
<dbReference type="Pfam" id="PF02627">
    <property type="entry name" value="CMD"/>
    <property type="match status" value="1"/>
</dbReference>
<keyword evidence="3" id="KW-1185">Reference proteome</keyword>
<proteinExistence type="predicted"/>
<dbReference type="EMBL" id="LLXX01000141">
    <property type="protein sequence ID" value="KRR03404.1"/>
    <property type="molecule type" value="Genomic_DNA"/>
</dbReference>
<protein>
    <submittedName>
        <fullName evidence="2">Alkylhydroperoxidase</fullName>
    </submittedName>
</protein>
<organism evidence="2 3">
    <name type="scientific">Bradyrhizobium valentinum</name>
    <dbReference type="NCBI Taxonomy" id="1518501"/>
    <lineage>
        <taxon>Bacteria</taxon>
        <taxon>Pseudomonadati</taxon>
        <taxon>Pseudomonadota</taxon>
        <taxon>Alphaproteobacteria</taxon>
        <taxon>Hyphomicrobiales</taxon>
        <taxon>Nitrobacteraceae</taxon>
        <taxon>Bradyrhizobium</taxon>
    </lineage>
</organism>
<reference evidence="2 3" key="1">
    <citation type="submission" date="2014-03" db="EMBL/GenBank/DDBJ databases">
        <title>Bradyrhizobium valentinum sp. nov., isolated from effective nodules of Lupinus mariae-josephae, a lupine endemic of basic-lime soils in Eastern Spain.</title>
        <authorList>
            <person name="Duran D."/>
            <person name="Rey L."/>
            <person name="Navarro A."/>
            <person name="Busquets A."/>
            <person name="Imperial J."/>
            <person name="Ruiz-Argueso T."/>
        </authorList>
    </citation>
    <scope>NUCLEOTIDE SEQUENCE [LARGE SCALE GENOMIC DNA]</scope>
    <source>
        <strain evidence="2 3">LmjM3</strain>
    </source>
</reference>
<dbReference type="RefSeq" id="WP_057852750.1">
    <property type="nucleotide sequence ID" value="NZ_LLXX01000141.1"/>
</dbReference>
<dbReference type="PANTHER" id="PTHR33930:SF2">
    <property type="entry name" value="BLR3452 PROTEIN"/>
    <property type="match status" value="1"/>
</dbReference>
<evidence type="ECO:0000313" key="2">
    <source>
        <dbReference type="EMBL" id="KRR03404.1"/>
    </source>
</evidence>
<comment type="caution">
    <text evidence="2">The sequence shown here is derived from an EMBL/GenBank/DDBJ whole genome shotgun (WGS) entry which is preliminary data.</text>
</comment>
<keyword evidence="2" id="KW-0575">Peroxidase</keyword>
<dbReference type="InterPro" id="IPR003779">
    <property type="entry name" value="CMD-like"/>
</dbReference>
<evidence type="ECO:0000259" key="1">
    <source>
        <dbReference type="Pfam" id="PF02627"/>
    </source>
</evidence>
<dbReference type="GO" id="GO:0051920">
    <property type="term" value="F:peroxiredoxin activity"/>
    <property type="evidence" value="ECO:0007669"/>
    <property type="project" value="InterPro"/>
</dbReference>
<dbReference type="PANTHER" id="PTHR33930">
    <property type="entry name" value="ALKYL HYDROPEROXIDE REDUCTASE AHPD"/>
    <property type="match status" value="1"/>
</dbReference>
<gene>
    <name evidence="2" type="ORF">CP49_09965</name>
</gene>
<feature type="domain" description="Carboxymuconolactone decarboxylase-like" evidence="1">
    <location>
        <begin position="39"/>
        <end position="105"/>
    </location>
</feature>
<dbReference type="STRING" id="1518501.CQ10_17250"/>
<dbReference type="NCBIfam" id="TIGR00778">
    <property type="entry name" value="ahpD_dom"/>
    <property type="match status" value="1"/>
</dbReference>
<keyword evidence="2" id="KW-0560">Oxidoreductase</keyword>
<name>A0A0R3L645_9BRAD</name>
<dbReference type="SUPFAM" id="SSF69118">
    <property type="entry name" value="AhpD-like"/>
    <property type="match status" value="1"/>
</dbReference>
<dbReference type="Gene3D" id="1.20.1290.10">
    <property type="entry name" value="AhpD-like"/>
    <property type="match status" value="1"/>
</dbReference>
<evidence type="ECO:0000313" key="3">
    <source>
        <dbReference type="Proteomes" id="UP000051913"/>
    </source>
</evidence>
<dbReference type="InterPro" id="IPR029032">
    <property type="entry name" value="AhpD-like"/>
</dbReference>